<reference evidence="3 4" key="1">
    <citation type="submission" date="2020-03" db="EMBL/GenBank/DDBJ databases">
        <title>Propioniciclava sp. nov., isolated from Hydrophilus acuminatus.</title>
        <authorList>
            <person name="Hyun D.-W."/>
            <person name="Bae J.-W."/>
        </authorList>
    </citation>
    <scope>NUCLEOTIDE SEQUENCE [LARGE SCALE GENOMIC DNA]</scope>
    <source>
        <strain evidence="3 4">HDW11</strain>
    </source>
</reference>
<evidence type="ECO:0000256" key="1">
    <source>
        <dbReference type="ARBA" id="ARBA00022729"/>
    </source>
</evidence>
<gene>
    <name evidence="3" type="ORF">G7070_11290</name>
</gene>
<dbReference type="InterPro" id="IPR026045">
    <property type="entry name" value="Ferric-bd"/>
</dbReference>
<name>A0A6G7Y7G1_9ACTN</name>
<dbReference type="PANTHER" id="PTHR30006">
    <property type="entry name" value="THIAMINE-BINDING PERIPLASMIC PROTEIN-RELATED"/>
    <property type="match status" value="1"/>
</dbReference>
<dbReference type="AlphaFoldDB" id="A0A6G7Y7G1"/>
<dbReference type="PROSITE" id="PS51257">
    <property type="entry name" value="PROKAR_LIPOPROTEIN"/>
    <property type="match status" value="1"/>
</dbReference>
<dbReference type="EMBL" id="CP049865">
    <property type="protein sequence ID" value="QIK72752.1"/>
    <property type="molecule type" value="Genomic_DNA"/>
</dbReference>
<dbReference type="GO" id="GO:0015888">
    <property type="term" value="P:thiamine transport"/>
    <property type="evidence" value="ECO:0007669"/>
    <property type="project" value="TreeGrafter"/>
</dbReference>
<evidence type="ECO:0000313" key="3">
    <source>
        <dbReference type="EMBL" id="QIK72752.1"/>
    </source>
</evidence>
<feature type="signal peptide" evidence="2">
    <location>
        <begin position="1"/>
        <end position="20"/>
    </location>
</feature>
<dbReference type="SUPFAM" id="SSF53850">
    <property type="entry name" value="Periplasmic binding protein-like II"/>
    <property type="match status" value="1"/>
</dbReference>
<dbReference type="Gene3D" id="3.40.190.10">
    <property type="entry name" value="Periplasmic binding protein-like II"/>
    <property type="match status" value="2"/>
</dbReference>
<organism evidence="3 4">
    <name type="scientific">Propioniciclava coleopterorum</name>
    <dbReference type="NCBI Taxonomy" id="2714937"/>
    <lineage>
        <taxon>Bacteria</taxon>
        <taxon>Bacillati</taxon>
        <taxon>Actinomycetota</taxon>
        <taxon>Actinomycetes</taxon>
        <taxon>Propionibacteriales</taxon>
        <taxon>Propionibacteriaceae</taxon>
        <taxon>Propioniciclava</taxon>
    </lineage>
</organism>
<dbReference type="PANTHER" id="PTHR30006:SF2">
    <property type="entry name" value="ABC TRANSPORTER SUBSTRATE-BINDING PROTEIN"/>
    <property type="match status" value="1"/>
</dbReference>
<dbReference type="Proteomes" id="UP000501058">
    <property type="component" value="Chromosome"/>
</dbReference>
<sequence>MKRRTFLMMAGGVAGGLVVAGCSSDNGTPATGGTGGGAPAGGSKVLSLYTSSPKDQYEPAVAAFKKSGYEVEVVSAGTGELIKRIQAEGANPLADVQWGGLGQSVAPALASFAEFVPADDASFLPDYQSKAGGDKRLVPFSIMLNSIMVNTKQTGGATVDGWASLLDPALKGKIAFADPAKSSSSLSQIVNMLHAMGNGNPEDGWAYVEKFAKQLDNKMQGSSSNVFNMVSTGEYAVGITNETNAVKYAAVQPEIKTVYPQEGTMVLADYVMLIKNGKNTDNGKAFINFLTGKDYQSKMEEYGLRTVRADVTQKNFPALDTLKVVAENKAWMDANGSKVKDRFMDLFTK</sequence>
<evidence type="ECO:0000313" key="4">
    <source>
        <dbReference type="Proteomes" id="UP000501058"/>
    </source>
</evidence>
<evidence type="ECO:0000256" key="2">
    <source>
        <dbReference type="SAM" id="SignalP"/>
    </source>
</evidence>
<keyword evidence="4" id="KW-1185">Reference proteome</keyword>
<proteinExistence type="predicted"/>
<dbReference type="KEGG" id="prv:G7070_11290"/>
<dbReference type="RefSeq" id="WP_166233825.1">
    <property type="nucleotide sequence ID" value="NZ_CP049865.1"/>
</dbReference>
<dbReference type="PIRSF" id="PIRSF002825">
    <property type="entry name" value="CfbpA"/>
    <property type="match status" value="1"/>
</dbReference>
<dbReference type="GO" id="GO:0030288">
    <property type="term" value="C:outer membrane-bounded periplasmic space"/>
    <property type="evidence" value="ECO:0007669"/>
    <property type="project" value="TreeGrafter"/>
</dbReference>
<dbReference type="GO" id="GO:0030975">
    <property type="term" value="F:thiamine binding"/>
    <property type="evidence" value="ECO:0007669"/>
    <property type="project" value="TreeGrafter"/>
</dbReference>
<dbReference type="Pfam" id="PF13531">
    <property type="entry name" value="SBP_bac_11"/>
    <property type="match status" value="1"/>
</dbReference>
<accession>A0A6G7Y7G1</accession>
<protein>
    <submittedName>
        <fullName evidence="3">Extracellular solute-binding protein</fullName>
    </submittedName>
</protein>
<feature type="chain" id="PRO_5038399480" evidence="2">
    <location>
        <begin position="21"/>
        <end position="349"/>
    </location>
</feature>
<keyword evidence="1 2" id="KW-0732">Signal</keyword>
<dbReference type="GO" id="GO:0030976">
    <property type="term" value="F:thiamine pyrophosphate binding"/>
    <property type="evidence" value="ECO:0007669"/>
    <property type="project" value="TreeGrafter"/>
</dbReference>